<feature type="transmembrane region" description="Helical" evidence="1">
    <location>
        <begin position="111"/>
        <end position="131"/>
    </location>
</feature>
<feature type="transmembrane region" description="Helical" evidence="1">
    <location>
        <begin position="242"/>
        <end position="261"/>
    </location>
</feature>
<evidence type="ECO:0000313" key="2">
    <source>
        <dbReference type="EMBL" id="MBS3649033.1"/>
    </source>
</evidence>
<keyword evidence="3" id="KW-1185">Reference proteome</keyword>
<keyword evidence="1" id="KW-0812">Transmembrane</keyword>
<evidence type="ECO:0000256" key="1">
    <source>
        <dbReference type="SAM" id="Phobius"/>
    </source>
</evidence>
<feature type="transmembrane region" description="Helical" evidence="1">
    <location>
        <begin position="329"/>
        <end position="347"/>
    </location>
</feature>
<proteinExistence type="predicted"/>
<keyword evidence="1" id="KW-1133">Transmembrane helix</keyword>
<feature type="transmembrane region" description="Helical" evidence="1">
    <location>
        <begin position="382"/>
        <end position="399"/>
    </location>
</feature>
<protein>
    <submittedName>
        <fullName evidence="2">GtrA family protein</fullName>
    </submittedName>
</protein>
<keyword evidence="1" id="KW-0472">Membrane</keyword>
<feature type="transmembrane region" description="Helical" evidence="1">
    <location>
        <begin position="273"/>
        <end position="300"/>
    </location>
</feature>
<name>A0A942DXC9_9HYPH</name>
<feature type="transmembrane region" description="Helical" evidence="1">
    <location>
        <begin position="183"/>
        <end position="200"/>
    </location>
</feature>
<dbReference type="EMBL" id="JAGWCR010000004">
    <property type="protein sequence ID" value="MBS3649033.1"/>
    <property type="molecule type" value="Genomic_DNA"/>
</dbReference>
<dbReference type="Proteomes" id="UP000680348">
    <property type="component" value="Unassembled WGS sequence"/>
</dbReference>
<sequence length="574" mass="59949">MDALAALVVALIPLILHAVRGFPSLANSGGDNDSVLRLVQVRDLLGGQGWFDMTQYRMGLEGGFPMHWSRLVDAPLALLVALFGETAALVIWPTALFALSLFLIIRATRQIGGAAAQLPAAALGGLALHFINVFRPGAIDHHNVQLTLTLATLLFLIGARRSGPAGWLAGTCAGLMLAVGMETAPYVAVACAIAALCFLSGGEANVRLARNYGAGFAISSALALAVTSPMRDRFAVHCDALSFPQTSLALLGGGGLCLIALTPVLRATSFRRFVALGALGFLAAVAILSAFPQCVAAPYASLDPRLQSFLIDNISEAQSLLSTLRGAPAMLAVYYGTPVLAIILIGLTFARQGWNRDRALTAAFLAAAVLVAFWQLRGATFAIPLAVIPLAAWVAVVRRRAEKARGLVPQLALAGAWLVSANLFWQLGAMALSSATAEAASDDEEAAKCYAKTDYAPLAALPPGTVVGITNMGSSVLAYTPHRALAGPYHRNAGGIDAMLDVMMAAPDEAKAVVQRAQASIVAVCPGNPETSFIAEWAPNGLLAGLLKGKAPDWLERVESTADQPIVIYTLRGS</sequence>
<dbReference type="AlphaFoldDB" id="A0A942DXC9"/>
<feature type="transmembrane region" description="Helical" evidence="1">
    <location>
        <begin position="212"/>
        <end position="230"/>
    </location>
</feature>
<evidence type="ECO:0000313" key="3">
    <source>
        <dbReference type="Proteomes" id="UP000680348"/>
    </source>
</evidence>
<comment type="caution">
    <text evidence="2">The sequence shown here is derived from an EMBL/GenBank/DDBJ whole genome shotgun (WGS) entry which is preliminary data.</text>
</comment>
<dbReference type="RefSeq" id="WP_188254578.1">
    <property type="nucleotide sequence ID" value="NZ_JABVCF010000004.1"/>
</dbReference>
<accession>A0A942DXC9</accession>
<feature type="transmembrane region" description="Helical" evidence="1">
    <location>
        <begin position="76"/>
        <end position="104"/>
    </location>
</feature>
<feature type="transmembrane region" description="Helical" evidence="1">
    <location>
        <begin position="359"/>
        <end position="376"/>
    </location>
</feature>
<gene>
    <name evidence="2" type="ORF">KEU06_10475</name>
</gene>
<organism evidence="2 3">
    <name type="scientific">Pseudaminobacter soli</name>
    <name type="common">ex Zhang et al. 2022</name>
    <dbReference type="NCBI Taxonomy" id="2831468"/>
    <lineage>
        <taxon>Bacteria</taxon>
        <taxon>Pseudomonadati</taxon>
        <taxon>Pseudomonadota</taxon>
        <taxon>Alphaproteobacteria</taxon>
        <taxon>Hyphomicrobiales</taxon>
        <taxon>Phyllobacteriaceae</taxon>
        <taxon>Pseudaminobacter</taxon>
    </lineage>
</organism>
<reference evidence="2" key="1">
    <citation type="submission" date="2021-04" db="EMBL/GenBank/DDBJ databases">
        <title>Pseudaminobacter soli sp. nov., isolated from paddy soil contaminated by heavy metals.</title>
        <authorList>
            <person name="Zhang K."/>
        </authorList>
    </citation>
    <scope>NUCLEOTIDE SEQUENCE</scope>
    <source>
        <strain evidence="2">19-2017</strain>
    </source>
</reference>